<dbReference type="EMBL" id="CP029189">
    <property type="protein sequence ID" value="QES54500.1"/>
    <property type="molecule type" value="Genomic_DNA"/>
</dbReference>
<accession>A0A5P2DIU1</accession>
<dbReference type="AlphaFoldDB" id="A0A5P2DIU1"/>
<sequence>MAEPPTRWGPAVKERWFCPWCYAWTEFGYDPREVSRPQYGYIPWERAESPQLPEDVAHAYDVAYAYSADGIGATLCGIAHEGLDASPYLFVAKWPNACEACKEAVAVIDERWPLEMRNDNRVSPAPPPGSDWPPF</sequence>
<evidence type="ECO:0000313" key="1">
    <source>
        <dbReference type="EMBL" id="QES54500.1"/>
    </source>
</evidence>
<gene>
    <name evidence="1" type="ORF">DEJ51_09835</name>
</gene>
<dbReference type="Proteomes" id="UP000324101">
    <property type="component" value="Chromosome"/>
</dbReference>
<name>A0A5P2DIU1_STRVZ</name>
<organism evidence="1 2">
    <name type="scientific">Streptomyces venezuelae</name>
    <dbReference type="NCBI Taxonomy" id="54571"/>
    <lineage>
        <taxon>Bacteria</taxon>
        <taxon>Bacillati</taxon>
        <taxon>Actinomycetota</taxon>
        <taxon>Actinomycetes</taxon>
        <taxon>Kitasatosporales</taxon>
        <taxon>Streptomycetaceae</taxon>
        <taxon>Streptomyces</taxon>
    </lineage>
</organism>
<reference evidence="1 2" key="1">
    <citation type="submission" date="2018-05" db="EMBL/GenBank/DDBJ databases">
        <title>Streptomyces venezuelae.</title>
        <authorList>
            <person name="Kim W."/>
            <person name="Lee N."/>
            <person name="Cho B.-K."/>
        </authorList>
    </citation>
    <scope>NUCLEOTIDE SEQUENCE [LARGE SCALE GENOMIC DNA]</scope>
    <source>
        <strain evidence="1 2">ATCC 21018</strain>
    </source>
</reference>
<evidence type="ECO:0000313" key="2">
    <source>
        <dbReference type="Proteomes" id="UP000324101"/>
    </source>
</evidence>
<proteinExistence type="predicted"/>
<protein>
    <submittedName>
        <fullName evidence="1">Uncharacterized protein</fullName>
    </submittedName>
</protein>